<evidence type="ECO:0000313" key="3">
    <source>
        <dbReference type="EMBL" id="MBD2753824.1"/>
    </source>
</evidence>
<protein>
    <submittedName>
        <fullName evidence="3">Uncharacterized protein</fullName>
    </submittedName>
</protein>
<feature type="chain" id="PRO_5037047001" evidence="2">
    <location>
        <begin position="21"/>
        <end position="91"/>
    </location>
</feature>
<gene>
    <name evidence="3" type="ORF">IC230_13040</name>
</gene>
<sequence>MQKIIAGNVGLMAAMMAATAASSSQAPESRPASTRPSKRRIPIPSVFPDVTAEKRAEINIRKGLTLFDIDGQKIWALNHKNAIRKAYKANQ</sequence>
<proteinExistence type="predicted"/>
<dbReference type="AlphaFoldDB" id="A0A927B1U5"/>
<dbReference type="Proteomes" id="UP000653797">
    <property type="component" value="Unassembled WGS sequence"/>
</dbReference>
<dbReference type="EMBL" id="JACXAA010000004">
    <property type="protein sequence ID" value="MBD2753824.1"/>
    <property type="molecule type" value="Genomic_DNA"/>
</dbReference>
<evidence type="ECO:0000313" key="4">
    <source>
        <dbReference type="Proteomes" id="UP000653797"/>
    </source>
</evidence>
<feature type="signal peptide" evidence="2">
    <location>
        <begin position="1"/>
        <end position="20"/>
    </location>
</feature>
<keyword evidence="2" id="KW-0732">Signal</keyword>
<evidence type="ECO:0000256" key="1">
    <source>
        <dbReference type="SAM" id="MobiDB-lite"/>
    </source>
</evidence>
<name>A0A927B1U5_9BACT</name>
<accession>A0A927B1U5</accession>
<reference evidence="3" key="1">
    <citation type="submission" date="2020-09" db="EMBL/GenBank/DDBJ databases">
        <authorList>
            <person name="Kim M.K."/>
        </authorList>
    </citation>
    <scope>NUCLEOTIDE SEQUENCE</scope>
    <source>
        <strain evidence="3">BT704</strain>
    </source>
</reference>
<dbReference type="RefSeq" id="WP_191039471.1">
    <property type="nucleotide sequence ID" value="NZ_JACXAA010000004.1"/>
</dbReference>
<keyword evidence="4" id="KW-1185">Reference proteome</keyword>
<feature type="region of interest" description="Disordered" evidence="1">
    <location>
        <begin position="20"/>
        <end position="43"/>
    </location>
</feature>
<comment type="caution">
    <text evidence="3">The sequence shown here is derived from an EMBL/GenBank/DDBJ whole genome shotgun (WGS) entry which is preliminary data.</text>
</comment>
<organism evidence="3 4">
    <name type="scientific">Spirosoma validum</name>
    <dbReference type="NCBI Taxonomy" id="2771355"/>
    <lineage>
        <taxon>Bacteria</taxon>
        <taxon>Pseudomonadati</taxon>
        <taxon>Bacteroidota</taxon>
        <taxon>Cytophagia</taxon>
        <taxon>Cytophagales</taxon>
        <taxon>Cytophagaceae</taxon>
        <taxon>Spirosoma</taxon>
    </lineage>
</organism>
<evidence type="ECO:0000256" key="2">
    <source>
        <dbReference type="SAM" id="SignalP"/>
    </source>
</evidence>